<proteinExistence type="predicted"/>
<reference evidence="2 3" key="1">
    <citation type="submission" date="2016-12" db="EMBL/GenBank/DDBJ databases">
        <title>Complete genome sequence of Microbacterium aurum KACC 15219.</title>
        <authorList>
            <person name="Jung Y."/>
            <person name="Shin J.-H."/>
            <person name="Lee Y.-J."/>
            <person name="Yi H."/>
            <person name="Bahn Y.-S."/>
            <person name="Kim J.F."/>
            <person name="Lee D.-W."/>
        </authorList>
    </citation>
    <scope>NUCLEOTIDE SEQUENCE [LARGE SCALE GENOMIC DNA]</scope>
    <source>
        <strain evidence="2 3">KACC 15219</strain>
    </source>
</reference>
<dbReference type="AlphaFoldDB" id="A0A1P8U597"/>
<organism evidence="2 3">
    <name type="scientific">Microbacterium aurum</name>
    <dbReference type="NCBI Taxonomy" id="36805"/>
    <lineage>
        <taxon>Bacteria</taxon>
        <taxon>Bacillati</taxon>
        <taxon>Actinomycetota</taxon>
        <taxon>Actinomycetes</taxon>
        <taxon>Micrococcales</taxon>
        <taxon>Microbacteriaceae</taxon>
        <taxon>Microbacterium</taxon>
    </lineage>
</organism>
<dbReference type="RefSeq" id="WP_076689002.1">
    <property type="nucleotide sequence ID" value="NZ_CP018762.1"/>
</dbReference>
<keyword evidence="1" id="KW-1133">Transmembrane helix</keyword>
<dbReference type="EMBL" id="CP018762">
    <property type="protein sequence ID" value="APZ33291.1"/>
    <property type="molecule type" value="Genomic_DNA"/>
</dbReference>
<dbReference type="OrthoDB" id="9989203at2"/>
<accession>A0A1P8U597</accession>
<feature type="transmembrane region" description="Helical" evidence="1">
    <location>
        <begin position="7"/>
        <end position="29"/>
    </location>
</feature>
<evidence type="ECO:0000313" key="2">
    <source>
        <dbReference type="EMBL" id="APZ33291.1"/>
    </source>
</evidence>
<evidence type="ECO:0000256" key="1">
    <source>
        <dbReference type="SAM" id="Phobius"/>
    </source>
</evidence>
<keyword evidence="1" id="KW-0812">Transmembrane</keyword>
<protein>
    <recommendedName>
        <fullName evidence="4">DUF3185 domain-containing protein</fullName>
    </recommendedName>
</protein>
<sequence>MSKTLGVAGGTVLILVGLFLLVMVPFNLSAQMDRVDREGLGGNIFAPDVLPLGGLGLLAIVIGVAVLTYTHRRGQRPTAADG</sequence>
<dbReference type="Proteomes" id="UP000187185">
    <property type="component" value="Chromosome"/>
</dbReference>
<feature type="transmembrane region" description="Helical" evidence="1">
    <location>
        <begin position="49"/>
        <end position="69"/>
    </location>
</feature>
<gene>
    <name evidence="2" type="ORF">BOH66_02555</name>
</gene>
<evidence type="ECO:0008006" key="4">
    <source>
        <dbReference type="Google" id="ProtNLM"/>
    </source>
</evidence>
<evidence type="ECO:0000313" key="3">
    <source>
        <dbReference type="Proteomes" id="UP000187185"/>
    </source>
</evidence>
<keyword evidence="3" id="KW-1185">Reference proteome</keyword>
<keyword evidence="1" id="KW-0472">Membrane</keyword>
<dbReference type="KEGG" id="maur:BOH66_02555"/>
<name>A0A1P8U597_9MICO</name>